<protein>
    <submittedName>
        <fullName evidence="1">Uncharacterized protein</fullName>
    </submittedName>
</protein>
<organism evidence="1 2">
    <name type="scientific">Pseudolycoriella hygida</name>
    <dbReference type="NCBI Taxonomy" id="35572"/>
    <lineage>
        <taxon>Eukaryota</taxon>
        <taxon>Metazoa</taxon>
        <taxon>Ecdysozoa</taxon>
        <taxon>Arthropoda</taxon>
        <taxon>Hexapoda</taxon>
        <taxon>Insecta</taxon>
        <taxon>Pterygota</taxon>
        <taxon>Neoptera</taxon>
        <taxon>Endopterygota</taxon>
        <taxon>Diptera</taxon>
        <taxon>Nematocera</taxon>
        <taxon>Sciaroidea</taxon>
        <taxon>Sciaridae</taxon>
        <taxon>Pseudolycoriella</taxon>
    </lineage>
</organism>
<evidence type="ECO:0000313" key="2">
    <source>
        <dbReference type="Proteomes" id="UP001151699"/>
    </source>
</evidence>
<proteinExistence type="predicted"/>
<dbReference type="EMBL" id="WJQU01000003">
    <property type="protein sequence ID" value="KAJ6637009.1"/>
    <property type="molecule type" value="Genomic_DNA"/>
</dbReference>
<dbReference type="AlphaFoldDB" id="A0A9Q0MTU3"/>
<dbReference type="OrthoDB" id="6287170at2759"/>
<comment type="caution">
    <text evidence="1">The sequence shown here is derived from an EMBL/GenBank/DDBJ whole genome shotgun (WGS) entry which is preliminary data.</text>
</comment>
<keyword evidence="2" id="KW-1185">Reference proteome</keyword>
<feature type="non-terminal residue" evidence="1">
    <location>
        <position position="74"/>
    </location>
</feature>
<gene>
    <name evidence="1" type="ORF">Bhyg_09735</name>
</gene>
<evidence type="ECO:0000313" key="1">
    <source>
        <dbReference type="EMBL" id="KAJ6637009.1"/>
    </source>
</evidence>
<reference evidence="1" key="1">
    <citation type="submission" date="2022-07" db="EMBL/GenBank/DDBJ databases">
        <authorList>
            <person name="Trinca V."/>
            <person name="Uliana J.V.C."/>
            <person name="Torres T.T."/>
            <person name="Ward R.J."/>
            <person name="Monesi N."/>
        </authorList>
    </citation>
    <scope>NUCLEOTIDE SEQUENCE</scope>
    <source>
        <strain evidence="1">HSMRA1968</strain>
        <tissue evidence="1">Whole embryos</tissue>
    </source>
</reference>
<sequence>IHRLDNNITLSTNPDNYSYSLTTPEIHSTAALKHTPHLFVRRATQRVHFNGCCFLVRYDGNSAGLDDNNFLRVY</sequence>
<accession>A0A9Q0MTU3</accession>
<dbReference type="Proteomes" id="UP001151699">
    <property type="component" value="Chromosome X"/>
</dbReference>
<name>A0A9Q0MTU3_9DIPT</name>